<comment type="caution">
    <text evidence="5">The sequence shown here is derived from an EMBL/GenBank/DDBJ whole genome shotgun (WGS) entry which is preliminary data.</text>
</comment>
<dbReference type="Gene3D" id="3.40.50.300">
    <property type="entry name" value="P-loop containing nucleotide triphosphate hydrolases"/>
    <property type="match status" value="1"/>
</dbReference>
<dbReference type="InterPro" id="IPR003439">
    <property type="entry name" value="ABC_transporter-like_ATP-bd"/>
</dbReference>
<dbReference type="SMART" id="SM00382">
    <property type="entry name" value="AAA"/>
    <property type="match status" value="1"/>
</dbReference>
<protein>
    <submittedName>
        <fullName evidence="5">ABC transporter ATP-binding protein</fullName>
    </submittedName>
</protein>
<dbReference type="InterPro" id="IPR017871">
    <property type="entry name" value="ABC_transporter-like_CS"/>
</dbReference>
<keyword evidence="1" id="KW-0813">Transport</keyword>
<dbReference type="EMBL" id="DUGC01000033">
    <property type="protein sequence ID" value="HIH09374.1"/>
    <property type="molecule type" value="Genomic_DNA"/>
</dbReference>
<organism evidence="5 6">
    <name type="scientific">Candidatus Iainarchaeum sp</name>
    <dbReference type="NCBI Taxonomy" id="3101447"/>
    <lineage>
        <taxon>Archaea</taxon>
        <taxon>Candidatus Iainarchaeota</taxon>
        <taxon>Candidatus Iainarchaeia</taxon>
        <taxon>Candidatus Iainarchaeales</taxon>
        <taxon>Candidatus Iainarchaeaceae</taxon>
        <taxon>Candidatus Iainarchaeum</taxon>
    </lineage>
</organism>
<evidence type="ECO:0000256" key="2">
    <source>
        <dbReference type="ARBA" id="ARBA00022741"/>
    </source>
</evidence>
<dbReference type="InterPro" id="IPR027417">
    <property type="entry name" value="P-loop_NTPase"/>
</dbReference>
<evidence type="ECO:0000256" key="3">
    <source>
        <dbReference type="ARBA" id="ARBA00022840"/>
    </source>
</evidence>
<gene>
    <name evidence="5" type="ORF">HA254_01765</name>
</gene>
<evidence type="ECO:0000313" key="5">
    <source>
        <dbReference type="EMBL" id="HIH09374.1"/>
    </source>
</evidence>
<dbReference type="Pfam" id="PF00005">
    <property type="entry name" value="ABC_tran"/>
    <property type="match status" value="1"/>
</dbReference>
<dbReference type="GO" id="GO:0016887">
    <property type="term" value="F:ATP hydrolysis activity"/>
    <property type="evidence" value="ECO:0007669"/>
    <property type="project" value="InterPro"/>
</dbReference>
<dbReference type="InterPro" id="IPR050166">
    <property type="entry name" value="ABC_transporter_ATP-bind"/>
</dbReference>
<proteinExistence type="predicted"/>
<evidence type="ECO:0000313" key="6">
    <source>
        <dbReference type="Proteomes" id="UP000565078"/>
    </source>
</evidence>
<evidence type="ECO:0000259" key="4">
    <source>
        <dbReference type="PROSITE" id="PS50893"/>
    </source>
</evidence>
<name>A0A7J4IX17_9ARCH</name>
<dbReference type="InterPro" id="IPR003593">
    <property type="entry name" value="AAA+_ATPase"/>
</dbReference>
<dbReference type="Proteomes" id="UP000565078">
    <property type="component" value="Unassembled WGS sequence"/>
</dbReference>
<evidence type="ECO:0000256" key="1">
    <source>
        <dbReference type="ARBA" id="ARBA00022448"/>
    </source>
</evidence>
<dbReference type="PROSITE" id="PS50893">
    <property type="entry name" value="ABC_TRANSPORTER_2"/>
    <property type="match status" value="1"/>
</dbReference>
<accession>A0A7J4IX17</accession>
<dbReference type="SUPFAM" id="SSF52540">
    <property type="entry name" value="P-loop containing nucleoside triphosphate hydrolases"/>
    <property type="match status" value="1"/>
</dbReference>
<dbReference type="GO" id="GO:0005524">
    <property type="term" value="F:ATP binding"/>
    <property type="evidence" value="ECO:0007669"/>
    <property type="project" value="UniProtKB-KW"/>
</dbReference>
<keyword evidence="2" id="KW-0547">Nucleotide-binding</keyword>
<dbReference type="PANTHER" id="PTHR42788">
    <property type="entry name" value="TAURINE IMPORT ATP-BINDING PROTEIN-RELATED"/>
    <property type="match status" value="1"/>
</dbReference>
<sequence length="228" mass="26330">MTRKHVAVKGLNVDFEKPVLKNVFLDMKKGEFVSIVGRSGTGKSTFLNSLAGFMETEGEIHGPGRKAIVSQNYSLFPWMSVEENIAFGLEKQDRERVGKIIRRIELEGKEKSYPYQLSGGQQQRVAIGRAIAYKPELLLLDEPFANLDSYTRITMQEWLNEVMRENKTTTLLVTHDVDEAILLGDRVLVLKDKSFRHEYNVPFNRPRDNEIRYLPIFQELRREILKSL</sequence>
<keyword evidence="3 5" id="KW-0067">ATP-binding</keyword>
<dbReference type="PANTHER" id="PTHR42788:SF13">
    <property type="entry name" value="ALIPHATIC SULFONATES IMPORT ATP-BINDING PROTEIN SSUB"/>
    <property type="match status" value="1"/>
</dbReference>
<reference evidence="6" key="1">
    <citation type="journal article" date="2020" name="bioRxiv">
        <title>A rank-normalized archaeal taxonomy based on genome phylogeny resolves widespread incomplete and uneven classifications.</title>
        <authorList>
            <person name="Rinke C."/>
            <person name="Chuvochina M."/>
            <person name="Mussig A.J."/>
            <person name="Chaumeil P.-A."/>
            <person name="Waite D.W."/>
            <person name="Whitman W.B."/>
            <person name="Parks D.H."/>
            <person name="Hugenholtz P."/>
        </authorList>
    </citation>
    <scope>NUCLEOTIDE SEQUENCE [LARGE SCALE GENOMIC DNA]</scope>
</reference>
<dbReference type="AlphaFoldDB" id="A0A7J4IX17"/>
<feature type="domain" description="ABC transporter" evidence="4">
    <location>
        <begin position="1"/>
        <end position="217"/>
    </location>
</feature>
<dbReference type="PROSITE" id="PS00211">
    <property type="entry name" value="ABC_TRANSPORTER_1"/>
    <property type="match status" value="1"/>
</dbReference>